<dbReference type="Gene3D" id="2.40.128.110">
    <property type="entry name" value="Lipid/polyisoprenoid-binding, YceI-like"/>
    <property type="match status" value="1"/>
</dbReference>
<dbReference type="Proteomes" id="UP000298517">
    <property type="component" value="Unassembled WGS sequence"/>
</dbReference>
<reference evidence="2 3" key="1">
    <citation type="journal article" date="2011" name="J. Microbiol.">
        <title>Gramella jeungdoensis sp. nov., isolated from a solar saltern in Korea.</title>
        <authorList>
            <person name="Joung Y."/>
            <person name="Kim H."/>
            <person name="Jang T."/>
            <person name="Ahn T.S."/>
            <person name="Joh K."/>
        </authorList>
    </citation>
    <scope>NUCLEOTIDE SEQUENCE [LARGE SCALE GENOMIC DNA]</scope>
    <source>
        <strain evidence="2 3">KCTC 23123</strain>
    </source>
</reference>
<dbReference type="InterPro" id="IPR007372">
    <property type="entry name" value="Lipid/polyisoprenoid-bd_YceI"/>
</dbReference>
<accession>A0A4Y8AQS3</accession>
<protein>
    <submittedName>
        <fullName evidence="2">YceI family protein</fullName>
    </submittedName>
</protein>
<evidence type="ECO:0000259" key="1">
    <source>
        <dbReference type="Pfam" id="PF04264"/>
    </source>
</evidence>
<dbReference type="EMBL" id="SNQI01000005">
    <property type="protein sequence ID" value="TEW72504.1"/>
    <property type="molecule type" value="Genomic_DNA"/>
</dbReference>
<dbReference type="InterPro" id="IPR036761">
    <property type="entry name" value="TTHA0802/YceI-like_sf"/>
</dbReference>
<sequence>MFLNKTLVYFILGMTTFFTSKNAVFETSSVIIKERSTLLIKGESNINNFSCLYDNDEIKKTIPIKYTVEGDKIRFDKTVLLLNNTFFDCGGNGINRDLRKTLNTEDYPQIALTLNEIERTEDPSKINAEIAIKIAGISHNYRIPIEIIKNQNLIVNGQLKIKLTDFNLNPPKKLFGIIAVDNKIEITFNLEIEEQ</sequence>
<dbReference type="SUPFAM" id="SSF101874">
    <property type="entry name" value="YceI-like"/>
    <property type="match status" value="1"/>
</dbReference>
<evidence type="ECO:0000313" key="2">
    <source>
        <dbReference type="EMBL" id="TEW72504.1"/>
    </source>
</evidence>
<keyword evidence="3" id="KW-1185">Reference proteome</keyword>
<proteinExistence type="predicted"/>
<dbReference type="OrthoDB" id="1121590at2"/>
<evidence type="ECO:0000313" key="3">
    <source>
        <dbReference type="Proteomes" id="UP000298517"/>
    </source>
</evidence>
<feature type="domain" description="Lipid/polyisoprenoid-binding YceI-like" evidence="1">
    <location>
        <begin position="90"/>
        <end position="191"/>
    </location>
</feature>
<gene>
    <name evidence="2" type="ORF">E2488_13715</name>
</gene>
<dbReference type="AlphaFoldDB" id="A0A4Y8AQS3"/>
<name>A0A4Y8AQS3_9FLAO</name>
<dbReference type="RefSeq" id="WP_134248948.1">
    <property type="nucleotide sequence ID" value="NZ_SNQI01000005.1"/>
</dbReference>
<dbReference type="Pfam" id="PF04264">
    <property type="entry name" value="YceI"/>
    <property type="match status" value="1"/>
</dbReference>
<organism evidence="2 3">
    <name type="scientific">Gramella jeungdoensis</name>
    <dbReference type="NCBI Taxonomy" id="708091"/>
    <lineage>
        <taxon>Bacteria</taxon>
        <taxon>Pseudomonadati</taxon>
        <taxon>Bacteroidota</taxon>
        <taxon>Flavobacteriia</taxon>
        <taxon>Flavobacteriales</taxon>
        <taxon>Flavobacteriaceae</taxon>
        <taxon>Christiangramia</taxon>
    </lineage>
</organism>
<comment type="caution">
    <text evidence="2">The sequence shown here is derived from an EMBL/GenBank/DDBJ whole genome shotgun (WGS) entry which is preliminary data.</text>
</comment>